<comment type="caution">
    <text evidence="2">The sequence shown here is derived from an EMBL/GenBank/DDBJ whole genome shotgun (WGS) entry which is preliminary data.</text>
</comment>
<evidence type="ECO:0000256" key="1">
    <source>
        <dbReference type="SAM" id="MobiDB-lite"/>
    </source>
</evidence>
<dbReference type="EMBL" id="VEVO01000014">
    <property type="protein sequence ID" value="KAF0031336.1"/>
    <property type="molecule type" value="Genomic_DNA"/>
</dbReference>
<dbReference type="AlphaFoldDB" id="A0A6A4S800"/>
<protein>
    <submittedName>
        <fullName evidence="2">Uncharacterized protein</fullName>
    </submittedName>
</protein>
<feature type="compositionally biased region" description="Basic and acidic residues" evidence="1">
    <location>
        <begin position="58"/>
        <end position="67"/>
    </location>
</feature>
<proteinExistence type="predicted"/>
<evidence type="ECO:0000313" key="2">
    <source>
        <dbReference type="EMBL" id="KAF0031336.1"/>
    </source>
</evidence>
<sequence length="82" mass="9360">MEMEESGKQVTTSKGRLRQQGRDKHANSALHQDAQHRSRVHTEERRVNEKGSSVSTASERRGERSHELLTLNYSMAVTKTLK</sequence>
<gene>
    <name evidence="2" type="ORF">F2P81_015891</name>
</gene>
<feature type="region of interest" description="Disordered" evidence="1">
    <location>
        <begin position="1"/>
        <end position="68"/>
    </location>
</feature>
<feature type="compositionally biased region" description="Basic and acidic residues" evidence="1">
    <location>
        <begin position="33"/>
        <end position="49"/>
    </location>
</feature>
<dbReference type="Proteomes" id="UP000438429">
    <property type="component" value="Unassembled WGS sequence"/>
</dbReference>
<accession>A0A6A4S800</accession>
<organism evidence="2 3">
    <name type="scientific">Scophthalmus maximus</name>
    <name type="common">Turbot</name>
    <name type="synonym">Psetta maxima</name>
    <dbReference type="NCBI Taxonomy" id="52904"/>
    <lineage>
        <taxon>Eukaryota</taxon>
        <taxon>Metazoa</taxon>
        <taxon>Chordata</taxon>
        <taxon>Craniata</taxon>
        <taxon>Vertebrata</taxon>
        <taxon>Euteleostomi</taxon>
        <taxon>Actinopterygii</taxon>
        <taxon>Neopterygii</taxon>
        <taxon>Teleostei</taxon>
        <taxon>Neoteleostei</taxon>
        <taxon>Acanthomorphata</taxon>
        <taxon>Carangaria</taxon>
        <taxon>Pleuronectiformes</taxon>
        <taxon>Pleuronectoidei</taxon>
        <taxon>Scophthalmidae</taxon>
        <taxon>Scophthalmus</taxon>
    </lineage>
</organism>
<evidence type="ECO:0000313" key="3">
    <source>
        <dbReference type="Proteomes" id="UP000438429"/>
    </source>
</evidence>
<reference evidence="2 3" key="1">
    <citation type="submission" date="2019-06" db="EMBL/GenBank/DDBJ databases">
        <title>Draft genomes of female and male turbot (Scophthalmus maximus).</title>
        <authorList>
            <person name="Xu H."/>
            <person name="Xu X.-W."/>
            <person name="Shao C."/>
            <person name="Chen S."/>
        </authorList>
    </citation>
    <scope>NUCLEOTIDE SEQUENCE [LARGE SCALE GENOMIC DNA]</scope>
    <source>
        <strain evidence="2">Ysfricsl-2016a</strain>
        <tissue evidence="2">Blood</tissue>
    </source>
</reference>
<name>A0A6A4S800_SCOMX</name>